<evidence type="ECO:0000256" key="2">
    <source>
        <dbReference type="ARBA" id="ARBA00022692"/>
    </source>
</evidence>
<dbReference type="AlphaFoldDB" id="A0A8S4EMA3"/>
<dbReference type="KEGG" id="pxy:105392534"/>
<name>A0A8S4EMA3_PLUXY</name>
<feature type="transmembrane region" description="Helical" evidence="6">
    <location>
        <begin position="480"/>
        <end position="504"/>
    </location>
</feature>
<evidence type="ECO:0000313" key="8">
    <source>
        <dbReference type="Proteomes" id="UP000653454"/>
    </source>
</evidence>
<dbReference type="GO" id="GO:0022857">
    <property type="term" value="F:transmembrane transporter activity"/>
    <property type="evidence" value="ECO:0007669"/>
    <property type="project" value="InterPro"/>
</dbReference>
<feature type="transmembrane region" description="Helical" evidence="6">
    <location>
        <begin position="254"/>
        <end position="276"/>
    </location>
</feature>
<feature type="region of interest" description="Disordered" evidence="5">
    <location>
        <begin position="1"/>
        <end position="45"/>
    </location>
</feature>
<evidence type="ECO:0000256" key="3">
    <source>
        <dbReference type="ARBA" id="ARBA00022989"/>
    </source>
</evidence>
<comment type="subcellular location">
    <subcellularLocation>
        <location evidence="1">Membrane</location>
        <topology evidence="1">Multi-pass membrane protein</topology>
    </subcellularLocation>
</comment>
<comment type="caution">
    <text evidence="7">The sequence shown here is derived from an EMBL/GenBank/DDBJ whole genome shotgun (WGS) entry which is preliminary data.</text>
</comment>
<keyword evidence="4 6" id="KW-0472">Membrane</keyword>
<evidence type="ECO:0000256" key="4">
    <source>
        <dbReference type="ARBA" id="ARBA00023136"/>
    </source>
</evidence>
<sequence length="531" mass="59843">MGDIEDSNIGSKEKEHNENTEPQEELVPLKPKTLNNATDENPEKTVKRKLTIRERLKLIKENITVEPILICYVMPSVVASLATQNLNLEKACRVNLNYNSTVCDALTMRETKNYGYEEEQVQKLIAEMGAYKNIIQTIIPCFLILFVGAWSDKTGRRTACIMVPIVGEFLTAVGFIVNTYYFDLPVEVSILTEAIFPAITGGWFTNFIGIFSYIGDVTTAEERTYRVGIVNLCSNLGYPVGSALSGVLLSWLGYYGVFTISATMYLFSMIYGFCCLKDPKRKVLEKTDDNCFIGFLKEFFDLNLVKETFQCAFKDGPGNRRLRVCLLLIVVCVVFGPLQGEYMIMYLFTRYRFNWNEVQYSFWCTYSVITNLIGTVFSITLFSKYMKLDDTILGIISNSSKIVASFGYAFARTDLEIYLAPLLEILNGTSFIAMRSIATKLVTGEDLGKVNSLFGLAEAMMPLVYGPLYTRVYMATLTTLPGAVFLLGAALTVPSIFIFGWLYFEHKKDKIRNATVITNEGDEVKKIDKMV</sequence>
<dbReference type="GO" id="GO:0016020">
    <property type="term" value="C:membrane"/>
    <property type="evidence" value="ECO:0007669"/>
    <property type="project" value="UniProtKB-SubCell"/>
</dbReference>
<dbReference type="EMBL" id="CAJHNJ030000017">
    <property type="protein sequence ID" value="CAG9115773.1"/>
    <property type="molecule type" value="Genomic_DNA"/>
</dbReference>
<feature type="transmembrane region" description="Helical" evidence="6">
    <location>
        <begin position="227"/>
        <end position="248"/>
    </location>
</feature>
<dbReference type="PANTHER" id="PTHR23507:SF1">
    <property type="entry name" value="FI18259P1-RELATED"/>
    <property type="match status" value="1"/>
</dbReference>
<dbReference type="OrthoDB" id="3026777at2759"/>
<feature type="transmembrane region" description="Helical" evidence="6">
    <location>
        <begin position="161"/>
        <end position="182"/>
    </location>
</feature>
<feature type="transmembrane region" description="Helical" evidence="6">
    <location>
        <begin position="450"/>
        <end position="468"/>
    </location>
</feature>
<keyword evidence="3 6" id="KW-1133">Transmembrane helix</keyword>
<dbReference type="Pfam" id="PF07690">
    <property type="entry name" value="MFS_1"/>
    <property type="match status" value="1"/>
</dbReference>
<dbReference type="InterPro" id="IPR036259">
    <property type="entry name" value="MFS_trans_sf"/>
</dbReference>
<gene>
    <name evidence="7" type="ORF">PLXY2_LOCUS5848</name>
</gene>
<dbReference type="InterPro" id="IPR011701">
    <property type="entry name" value="MFS"/>
</dbReference>
<proteinExistence type="predicted"/>
<keyword evidence="8" id="KW-1185">Reference proteome</keyword>
<evidence type="ECO:0000256" key="6">
    <source>
        <dbReference type="SAM" id="Phobius"/>
    </source>
</evidence>
<evidence type="ECO:0000313" key="7">
    <source>
        <dbReference type="EMBL" id="CAG9115773.1"/>
    </source>
</evidence>
<accession>A0A8S4EMA3</accession>
<evidence type="ECO:0000256" key="1">
    <source>
        <dbReference type="ARBA" id="ARBA00004141"/>
    </source>
</evidence>
<dbReference type="Gene3D" id="1.20.1250.20">
    <property type="entry name" value="MFS general substrate transporter like domains"/>
    <property type="match status" value="1"/>
</dbReference>
<reference evidence="7" key="1">
    <citation type="submission" date="2020-11" db="EMBL/GenBank/DDBJ databases">
        <authorList>
            <person name="Whiteford S."/>
        </authorList>
    </citation>
    <scope>NUCLEOTIDE SEQUENCE</scope>
</reference>
<organism evidence="7 8">
    <name type="scientific">Plutella xylostella</name>
    <name type="common">Diamondback moth</name>
    <name type="synonym">Plutella maculipennis</name>
    <dbReference type="NCBI Taxonomy" id="51655"/>
    <lineage>
        <taxon>Eukaryota</taxon>
        <taxon>Metazoa</taxon>
        <taxon>Ecdysozoa</taxon>
        <taxon>Arthropoda</taxon>
        <taxon>Hexapoda</taxon>
        <taxon>Insecta</taxon>
        <taxon>Pterygota</taxon>
        <taxon>Neoptera</taxon>
        <taxon>Endopterygota</taxon>
        <taxon>Lepidoptera</taxon>
        <taxon>Glossata</taxon>
        <taxon>Ditrysia</taxon>
        <taxon>Yponomeutoidea</taxon>
        <taxon>Plutellidae</taxon>
        <taxon>Plutella</taxon>
    </lineage>
</organism>
<feature type="transmembrane region" description="Helical" evidence="6">
    <location>
        <begin position="130"/>
        <end position="149"/>
    </location>
</feature>
<evidence type="ECO:0000256" key="5">
    <source>
        <dbReference type="SAM" id="MobiDB-lite"/>
    </source>
</evidence>
<keyword evidence="2 6" id="KW-0812">Transmembrane</keyword>
<dbReference type="PANTHER" id="PTHR23507">
    <property type="entry name" value="ZGC:174356"/>
    <property type="match status" value="1"/>
</dbReference>
<dbReference type="Proteomes" id="UP000653454">
    <property type="component" value="Unassembled WGS sequence"/>
</dbReference>
<dbReference type="SUPFAM" id="SSF103473">
    <property type="entry name" value="MFS general substrate transporter"/>
    <property type="match status" value="1"/>
</dbReference>
<feature type="transmembrane region" description="Helical" evidence="6">
    <location>
        <begin position="194"/>
        <end position="215"/>
    </location>
</feature>
<feature type="transmembrane region" description="Helical" evidence="6">
    <location>
        <begin position="360"/>
        <end position="380"/>
    </location>
</feature>
<feature type="transmembrane region" description="Helical" evidence="6">
    <location>
        <begin position="324"/>
        <end position="348"/>
    </location>
</feature>
<protein>
    <submittedName>
        <fullName evidence="7">(diamondback moth) hypothetical protein</fullName>
    </submittedName>
</protein>